<dbReference type="Proteomes" id="UP000036938">
    <property type="component" value="Unassembled WGS sequence"/>
</dbReference>
<sequence length="310" mass="35151">MRWGLVTTTNAPTRTVLDFVAYHLDQGASRLWLFLDDCNTETAAALADRREVKCILTDDAYWQKKGRRPVDHQPRQSVNARHAYNRSNRFDWLGHIDIDEFLCPEDDMARALAALPSSALVARIRAVEALAPGPDGATHWFKAMPIDRAERRLKTDALYPEYGRHLFDGFLSHLAGKIFVRTGQKGLKMRIHNAVLDGIENPGQVEMGTVSLCHLHAENWETWRARFDYRLEHGVYRASVARRGPTGMNTHEFFKALLAEGGEEALRAFHTALCTATPDHLAALETHGLLRKHTLQLSTKRKQFFPDMAD</sequence>
<dbReference type="AlphaFoldDB" id="A0A0L1JL83"/>
<dbReference type="Pfam" id="PF13704">
    <property type="entry name" value="Glyco_tranf_2_4"/>
    <property type="match status" value="1"/>
</dbReference>
<proteinExistence type="predicted"/>
<protein>
    <recommendedName>
        <fullName evidence="3">Glycosyl transferase family 2</fullName>
    </recommendedName>
</protein>
<gene>
    <name evidence="1" type="ORF">ATO11_17795</name>
</gene>
<accession>A0A0L1JL83</accession>
<keyword evidence="2" id="KW-1185">Reference proteome</keyword>
<dbReference type="STRING" id="1317121.ATO11_17795"/>
<comment type="caution">
    <text evidence="1">The sequence shown here is derived from an EMBL/GenBank/DDBJ whole genome shotgun (WGS) entry which is preliminary data.</text>
</comment>
<reference evidence="1 2" key="1">
    <citation type="journal article" date="2015" name="Int. J. Syst. Evol. Microbiol.">
        <title>Aestuariivita atlantica sp. nov., isolated from deep sea sediment of the Atlantic Ocean.</title>
        <authorList>
            <person name="Li G."/>
            <person name="Lai Q."/>
            <person name="Du Y."/>
            <person name="Liu X."/>
            <person name="Sun F."/>
            <person name="Shao Z."/>
        </authorList>
    </citation>
    <scope>NUCLEOTIDE SEQUENCE [LARGE SCALE GENOMIC DNA]</scope>
    <source>
        <strain evidence="1 2">22II-S11-z3</strain>
    </source>
</reference>
<organism evidence="1 2">
    <name type="scientific">Pseudaestuariivita atlantica</name>
    <dbReference type="NCBI Taxonomy" id="1317121"/>
    <lineage>
        <taxon>Bacteria</taxon>
        <taxon>Pseudomonadati</taxon>
        <taxon>Pseudomonadota</taxon>
        <taxon>Alphaproteobacteria</taxon>
        <taxon>Rhodobacterales</taxon>
        <taxon>Paracoccaceae</taxon>
        <taxon>Pseudaestuariivita</taxon>
    </lineage>
</organism>
<evidence type="ECO:0000313" key="1">
    <source>
        <dbReference type="EMBL" id="KNG92509.1"/>
    </source>
</evidence>
<evidence type="ECO:0000313" key="2">
    <source>
        <dbReference type="Proteomes" id="UP000036938"/>
    </source>
</evidence>
<evidence type="ECO:0008006" key="3">
    <source>
        <dbReference type="Google" id="ProtNLM"/>
    </source>
</evidence>
<name>A0A0L1JL83_9RHOB</name>
<dbReference type="EMBL" id="AQQZ01000009">
    <property type="protein sequence ID" value="KNG92509.1"/>
    <property type="molecule type" value="Genomic_DNA"/>
</dbReference>
<dbReference type="OrthoDB" id="7203640at2"/>